<proteinExistence type="predicted"/>
<feature type="domain" description="DUF547" evidence="1">
    <location>
        <begin position="100"/>
        <end position="208"/>
    </location>
</feature>
<evidence type="ECO:0000313" key="2">
    <source>
        <dbReference type="EMBL" id="VAX42404.1"/>
    </source>
</evidence>
<organism evidence="2">
    <name type="scientific">hydrothermal vent metagenome</name>
    <dbReference type="NCBI Taxonomy" id="652676"/>
    <lineage>
        <taxon>unclassified sequences</taxon>
        <taxon>metagenomes</taxon>
        <taxon>ecological metagenomes</taxon>
    </lineage>
</organism>
<dbReference type="Pfam" id="PF04784">
    <property type="entry name" value="DUF547"/>
    <property type="match status" value="1"/>
</dbReference>
<dbReference type="PANTHER" id="PTHR46361">
    <property type="entry name" value="ELECTRON CARRIER/ PROTEIN DISULFIDE OXIDOREDUCTASE"/>
    <property type="match status" value="1"/>
</dbReference>
<evidence type="ECO:0000259" key="1">
    <source>
        <dbReference type="Pfam" id="PF04784"/>
    </source>
</evidence>
<dbReference type="EMBL" id="UOGL01000654">
    <property type="protein sequence ID" value="VAX42404.1"/>
    <property type="molecule type" value="Genomic_DNA"/>
</dbReference>
<reference evidence="2" key="1">
    <citation type="submission" date="2018-06" db="EMBL/GenBank/DDBJ databases">
        <authorList>
            <person name="Zhirakovskaya E."/>
        </authorList>
    </citation>
    <scope>NUCLEOTIDE SEQUENCE</scope>
</reference>
<accession>A0A3B1E0C5</accession>
<dbReference type="AlphaFoldDB" id="A0A3B1E0C5"/>
<dbReference type="PANTHER" id="PTHR46361:SF3">
    <property type="entry name" value="ELECTRON CARRIER_ PROTEIN DISULFIDE OXIDOREDUCTASE"/>
    <property type="match status" value="1"/>
</dbReference>
<dbReference type="InterPro" id="IPR006869">
    <property type="entry name" value="DUF547"/>
</dbReference>
<protein>
    <submittedName>
        <fullName evidence="2">Uncharacterized protein DUF547</fullName>
    </submittedName>
</protein>
<name>A0A3B1E0C5_9ZZZZ</name>
<gene>
    <name evidence="2" type="ORF">MNBD_PLANCTO02-2145</name>
</gene>
<sequence length="283" mass="32658">MKRVTHNYYSLVLKIAAIAICLNVTAQLTFAKPALGYRWKQNQLVSMDKINHASFDALLQKYVDEDGYVDYKSWKASSTNRKALQNYLGLLSRANRSLRASKEAKVAFWINAYNAVTLEGIMQVYPTSSIRNHTAKVFGYNIWKELPLMVGREQFSLEDIEHKILRKAGEPRIHFAIVCASIGCPRLMNHAYTAKNLEKQLSTNAKDFFSRKTNFRADASRRTIHVSSILDWFGSDFGNLQSAQFTYLKPYLPKQYQNLATDSRTTVRYIDYNWNLNDQSKKR</sequence>